<accession>A0A813NZ61</accession>
<dbReference type="GO" id="GO:0005852">
    <property type="term" value="C:eukaryotic translation initiation factor 3 complex"/>
    <property type="evidence" value="ECO:0007669"/>
    <property type="project" value="InterPro"/>
</dbReference>
<dbReference type="Proteomes" id="UP000682733">
    <property type="component" value="Unassembled WGS sequence"/>
</dbReference>
<evidence type="ECO:0000313" key="9">
    <source>
        <dbReference type="Proteomes" id="UP000663829"/>
    </source>
</evidence>
<evidence type="ECO:0000256" key="4">
    <source>
        <dbReference type="SAM" id="MobiDB-lite"/>
    </source>
</evidence>
<feature type="region of interest" description="Disordered" evidence="4">
    <location>
        <begin position="1"/>
        <end position="70"/>
    </location>
</feature>
<keyword evidence="9" id="KW-1185">Reference proteome</keyword>
<dbReference type="Proteomes" id="UP000681722">
    <property type="component" value="Unassembled WGS sequence"/>
</dbReference>
<keyword evidence="3" id="KW-0648">Protein biosynthesis</keyword>
<dbReference type="EMBL" id="CAJNOK010000121">
    <property type="protein sequence ID" value="CAF0730813.1"/>
    <property type="molecule type" value="Genomic_DNA"/>
</dbReference>
<comment type="caution">
    <text evidence="6">The sequence shown here is derived from an EMBL/GenBank/DDBJ whole genome shotgun (WGS) entry which is preliminary data.</text>
</comment>
<dbReference type="InterPro" id="IPR023194">
    <property type="entry name" value="eIF3-like_dom_sf"/>
</dbReference>
<dbReference type="Gene3D" id="1.10.246.60">
    <property type="entry name" value="Eukaryotic translation initiation factor 3 like domains"/>
    <property type="match status" value="1"/>
</dbReference>
<protein>
    <recommendedName>
        <fullName evidence="10">Eukaryotic translation initiation factor 3 30 kDa subunit</fullName>
    </recommendedName>
</protein>
<feature type="compositionally biased region" description="Acidic residues" evidence="4">
    <location>
        <begin position="18"/>
        <end position="28"/>
    </location>
</feature>
<evidence type="ECO:0000313" key="8">
    <source>
        <dbReference type="EMBL" id="CAF3524597.1"/>
    </source>
</evidence>
<gene>
    <name evidence="6" type="ORF">GPM918_LOCUS533</name>
    <name evidence="5" type="ORF">OVA965_LOCUS786</name>
    <name evidence="8" type="ORF">SRO942_LOCUS534</name>
    <name evidence="7" type="ORF">TMI583_LOCUS786</name>
</gene>
<name>A0A813NZ61_9BILA</name>
<dbReference type="GO" id="GO:0003743">
    <property type="term" value="F:translation initiation factor activity"/>
    <property type="evidence" value="ECO:0007669"/>
    <property type="project" value="UniProtKB-KW"/>
</dbReference>
<dbReference type="PANTHER" id="PTHR21681">
    <property type="entry name" value="EUKARYOTIC TRANSLATION INITIATION FACTOR 3 SUBUNIT J"/>
    <property type="match status" value="1"/>
</dbReference>
<dbReference type="Proteomes" id="UP000663829">
    <property type="component" value="Unassembled WGS sequence"/>
</dbReference>
<proteinExistence type="predicted"/>
<dbReference type="EMBL" id="CAJNOQ010000042">
    <property type="protein sequence ID" value="CAF0745855.1"/>
    <property type="molecule type" value="Genomic_DNA"/>
</dbReference>
<organism evidence="6 9">
    <name type="scientific">Didymodactylos carnosus</name>
    <dbReference type="NCBI Taxonomy" id="1234261"/>
    <lineage>
        <taxon>Eukaryota</taxon>
        <taxon>Metazoa</taxon>
        <taxon>Spiralia</taxon>
        <taxon>Gnathifera</taxon>
        <taxon>Rotifera</taxon>
        <taxon>Eurotatoria</taxon>
        <taxon>Bdelloidea</taxon>
        <taxon>Philodinida</taxon>
        <taxon>Philodinidae</taxon>
        <taxon>Didymodactylos</taxon>
    </lineage>
</organism>
<evidence type="ECO:0000256" key="3">
    <source>
        <dbReference type="ARBA" id="ARBA00022917"/>
    </source>
</evidence>
<dbReference type="EMBL" id="CAJOBA010000121">
    <property type="protein sequence ID" value="CAF3506073.1"/>
    <property type="molecule type" value="Genomic_DNA"/>
</dbReference>
<evidence type="ECO:0000313" key="7">
    <source>
        <dbReference type="EMBL" id="CAF3506073.1"/>
    </source>
</evidence>
<dbReference type="OrthoDB" id="20381at2759"/>
<dbReference type="AlphaFoldDB" id="A0A813NZ61"/>
<evidence type="ECO:0008006" key="10">
    <source>
        <dbReference type="Google" id="ProtNLM"/>
    </source>
</evidence>
<evidence type="ECO:0000256" key="2">
    <source>
        <dbReference type="ARBA" id="ARBA00022540"/>
    </source>
</evidence>
<keyword evidence="2" id="KW-0396">Initiation factor</keyword>
<dbReference type="InterPro" id="IPR013906">
    <property type="entry name" value="eIF3j"/>
</dbReference>
<feature type="compositionally biased region" description="Low complexity" evidence="4">
    <location>
        <begin position="39"/>
        <end position="51"/>
    </location>
</feature>
<keyword evidence="1" id="KW-0963">Cytoplasm</keyword>
<evidence type="ECO:0000313" key="5">
    <source>
        <dbReference type="EMBL" id="CAF0730813.1"/>
    </source>
</evidence>
<dbReference type="EMBL" id="CAJOBC010000042">
    <property type="protein sequence ID" value="CAF3524597.1"/>
    <property type="molecule type" value="Genomic_DNA"/>
</dbReference>
<dbReference type="Pfam" id="PF08597">
    <property type="entry name" value="eIF3_subunit"/>
    <property type="match status" value="1"/>
</dbReference>
<reference evidence="6" key="1">
    <citation type="submission" date="2021-02" db="EMBL/GenBank/DDBJ databases">
        <authorList>
            <person name="Nowell W R."/>
        </authorList>
    </citation>
    <scope>NUCLEOTIDE SEQUENCE</scope>
</reference>
<sequence length="225" mass="25775">MSEWQAPVGGQIFKGDIDDIPDDWEADLEEKPKKPEINTETTQKSTATTTKNKTKKKQIAGDSDDDLVREPERIYTADELAEISKRNELSREESKLKMVNEFVSGGDKYSLDDTNLLTKEDFTNYSFRLYNRLNLLAKSEHYLDFLDKLLFGLSEPLSIDQTRHLTTTLQGIQSKKLSEDRERKFKLKKNKVAKPQLRAERTELELYGGDGVVVGGDDDDDIDFM</sequence>
<evidence type="ECO:0000256" key="1">
    <source>
        <dbReference type="ARBA" id="ARBA00022490"/>
    </source>
</evidence>
<dbReference type="PANTHER" id="PTHR21681:SF0">
    <property type="entry name" value="EUKARYOTIC TRANSLATION INITIATION FACTOR 3 SUBUNIT J"/>
    <property type="match status" value="1"/>
</dbReference>
<dbReference type="Proteomes" id="UP000677228">
    <property type="component" value="Unassembled WGS sequence"/>
</dbReference>
<evidence type="ECO:0000313" key="6">
    <source>
        <dbReference type="EMBL" id="CAF0745855.1"/>
    </source>
</evidence>